<evidence type="ECO:0000256" key="3">
    <source>
        <dbReference type="ARBA" id="ARBA00022723"/>
    </source>
</evidence>
<feature type="compositionally biased region" description="Pro residues" evidence="13">
    <location>
        <begin position="102"/>
        <end position="113"/>
    </location>
</feature>
<dbReference type="AlphaFoldDB" id="A0A4W6DCK5"/>
<evidence type="ECO:0000256" key="13">
    <source>
        <dbReference type="SAM" id="MobiDB-lite"/>
    </source>
</evidence>
<keyword evidence="10" id="KW-1015">Disulfide bond</keyword>
<dbReference type="Gene3D" id="1.10.287.810">
    <property type="entry name" value="Mitochondrial import inner membrane translocase subunit tim13 like domains"/>
    <property type="match status" value="1"/>
</dbReference>
<evidence type="ECO:0000256" key="12">
    <source>
        <dbReference type="ARBA" id="ARBA00042115"/>
    </source>
</evidence>
<dbReference type="FunFam" id="1.10.287.810:FF:000006">
    <property type="entry name" value="mitochondrial import inner membrane translocase subunit Tim10 B"/>
    <property type="match status" value="1"/>
</dbReference>
<keyword evidence="3" id="KW-0479">Metal-binding</keyword>
<dbReference type="OrthoDB" id="1551503at2759"/>
<feature type="compositionally biased region" description="Low complexity" evidence="13">
    <location>
        <begin position="82"/>
        <end position="101"/>
    </location>
</feature>
<keyword evidence="16" id="KW-1185">Reference proteome</keyword>
<evidence type="ECO:0000313" key="16">
    <source>
        <dbReference type="Proteomes" id="UP000314980"/>
    </source>
</evidence>
<feature type="compositionally biased region" description="Low complexity" evidence="13">
    <location>
        <begin position="217"/>
        <end position="231"/>
    </location>
</feature>
<dbReference type="GO" id="GO:0005743">
    <property type="term" value="C:mitochondrial inner membrane"/>
    <property type="evidence" value="ECO:0007669"/>
    <property type="project" value="UniProtKB-SubCell"/>
</dbReference>
<dbReference type="Proteomes" id="UP000314980">
    <property type="component" value="Unassembled WGS sequence"/>
</dbReference>
<sequence length="241" mass="25443">MDPDQQLRNLRDFLLVYNRMTEICFQRCTSNFNYRNLTMDEERCVDSCAGKLIRSNHRLMGTYVQLMPRMVQRRMEEMENKAAAAEAAASASTGPASQSPVTSPPPPQIPSLIPPLATDVGPEAHGSVLKPGGLDIPVELNAAVTKPTTATEIKLSAATPLTPAAETVNPSVPNTAGNGPSYTTGCVQPPIAGAQTESGSSALVFVPPKPTSLSEDVSVSTVAAPTVSQSAERLSGQERAP</sequence>
<evidence type="ECO:0000256" key="2">
    <source>
        <dbReference type="ARBA" id="ARBA00022448"/>
    </source>
</evidence>
<reference evidence="17" key="2">
    <citation type="submission" date="2025-04" db="UniProtKB">
        <authorList>
            <consortium name="RefSeq"/>
        </authorList>
    </citation>
    <scope>IDENTIFICATION</scope>
    <source>
        <tissue evidence="17">Brain</tissue>
    </source>
</reference>
<organism evidence="15 16">
    <name type="scientific">Lates calcarifer</name>
    <name type="common">Barramundi</name>
    <name type="synonym">Holocentrus calcarifer</name>
    <dbReference type="NCBI Taxonomy" id="8187"/>
    <lineage>
        <taxon>Eukaryota</taxon>
        <taxon>Metazoa</taxon>
        <taxon>Chordata</taxon>
        <taxon>Craniata</taxon>
        <taxon>Vertebrata</taxon>
        <taxon>Euteleostomi</taxon>
        <taxon>Actinopterygii</taxon>
        <taxon>Neopterygii</taxon>
        <taxon>Teleostei</taxon>
        <taxon>Neoteleostei</taxon>
        <taxon>Acanthomorphata</taxon>
        <taxon>Carangaria</taxon>
        <taxon>Carangaria incertae sedis</taxon>
        <taxon>Centropomidae</taxon>
        <taxon>Lates</taxon>
    </lineage>
</organism>
<dbReference type="CTD" id="26515"/>
<dbReference type="GO" id="GO:0015031">
    <property type="term" value="P:protein transport"/>
    <property type="evidence" value="ECO:0007669"/>
    <property type="project" value="UniProtKB-KW"/>
</dbReference>
<dbReference type="InterPro" id="IPR050673">
    <property type="entry name" value="Mito_inner_translocase_sub"/>
</dbReference>
<evidence type="ECO:0000256" key="10">
    <source>
        <dbReference type="ARBA" id="ARBA00023157"/>
    </source>
</evidence>
<evidence type="ECO:0000256" key="5">
    <source>
        <dbReference type="ARBA" id="ARBA00022833"/>
    </source>
</evidence>
<feature type="region of interest" description="Disordered" evidence="13">
    <location>
        <begin position="75"/>
        <end position="128"/>
    </location>
</feature>
<evidence type="ECO:0000259" key="14">
    <source>
        <dbReference type="Pfam" id="PF02953"/>
    </source>
</evidence>
<evidence type="ECO:0000256" key="1">
    <source>
        <dbReference type="ARBA" id="ARBA00004637"/>
    </source>
</evidence>
<dbReference type="Pfam" id="PF02953">
    <property type="entry name" value="zf-Tim10_DDP"/>
    <property type="match status" value="1"/>
</dbReference>
<name>A0A4W6DCK5_LATCA</name>
<dbReference type="PANTHER" id="PTHR13172">
    <property type="entry name" value="MITOCHONDRIAL IMPORT INNER MEMBRANE TRANSLOCASE SUBUNIT TIM9B"/>
    <property type="match status" value="1"/>
</dbReference>
<keyword evidence="8" id="KW-0496">Mitochondrion</keyword>
<protein>
    <recommendedName>
        <fullName evidence="11">Mitochondrial import inner membrane translocase subunit Tim10 B</fullName>
    </recommendedName>
    <alternativeName>
        <fullName evidence="12">Mitochondrial import inner membrane translocase subunit Tim9 B</fullName>
    </alternativeName>
</protein>
<evidence type="ECO:0000256" key="6">
    <source>
        <dbReference type="ARBA" id="ARBA00022927"/>
    </source>
</evidence>
<dbReference type="GeneTree" id="ENSGT00450000040326"/>
<dbReference type="GO" id="GO:0046872">
    <property type="term" value="F:metal ion binding"/>
    <property type="evidence" value="ECO:0007669"/>
    <property type="project" value="UniProtKB-KW"/>
</dbReference>
<keyword evidence="9" id="KW-0472">Membrane</keyword>
<reference evidence="16" key="1">
    <citation type="submission" date="2015-09" db="EMBL/GenBank/DDBJ databases">
        <authorList>
            <person name="Sai Rama Sridatta P."/>
        </authorList>
    </citation>
    <scope>NUCLEOTIDE SEQUENCE [LARGE SCALE GENOMIC DNA]</scope>
</reference>
<proteinExistence type="predicted"/>
<dbReference type="SUPFAM" id="SSF144122">
    <property type="entry name" value="Tim10-like"/>
    <property type="match status" value="1"/>
</dbReference>
<dbReference type="InterPro" id="IPR035427">
    <property type="entry name" value="Tim10-like_dom_sf"/>
</dbReference>
<evidence type="ECO:0000256" key="9">
    <source>
        <dbReference type="ARBA" id="ARBA00023136"/>
    </source>
</evidence>
<accession>A0A4W6DCK5</accession>
<dbReference type="InterPro" id="IPR004217">
    <property type="entry name" value="Tim10-like"/>
</dbReference>
<feature type="region of interest" description="Disordered" evidence="13">
    <location>
        <begin position="210"/>
        <end position="241"/>
    </location>
</feature>
<dbReference type="STRING" id="8187.ENSLCAP00010022765"/>
<evidence type="ECO:0000256" key="7">
    <source>
        <dbReference type="ARBA" id="ARBA00023010"/>
    </source>
</evidence>
<dbReference type="KEGG" id="lcf:108893606"/>
<gene>
    <name evidence="15 17" type="primary">timm10b</name>
</gene>
<keyword evidence="6" id="KW-0653">Protein transport</keyword>
<comment type="subcellular location">
    <subcellularLocation>
        <location evidence="1">Mitochondrion inner membrane</location>
        <topology evidence="1">Peripheral membrane protein</topology>
    </subcellularLocation>
</comment>
<evidence type="ECO:0000313" key="15">
    <source>
        <dbReference type="Ensembl" id="ENSLCAP00010022765.1"/>
    </source>
</evidence>
<evidence type="ECO:0000256" key="4">
    <source>
        <dbReference type="ARBA" id="ARBA00022792"/>
    </source>
</evidence>
<reference evidence="15" key="3">
    <citation type="submission" date="2025-05" db="UniProtKB">
        <authorList>
            <consortium name="Ensembl"/>
        </authorList>
    </citation>
    <scope>IDENTIFICATION</scope>
</reference>
<keyword evidence="5" id="KW-0862">Zinc</keyword>
<keyword evidence="7" id="KW-0811">Translocation</keyword>
<keyword evidence="2" id="KW-0813">Transport</keyword>
<dbReference type="Ensembl" id="ENSLCAT00010023259.1">
    <property type="protein sequence ID" value="ENSLCAP00010022765.1"/>
    <property type="gene ID" value="ENSLCAG00010010685.1"/>
</dbReference>
<dbReference type="InParanoid" id="A0A4W6DCK5"/>
<dbReference type="GeneID" id="108893606"/>
<evidence type="ECO:0000313" key="17">
    <source>
        <dbReference type="RefSeq" id="XP_018547294.1"/>
    </source>
</evidence>
<dbReference type="RefSeq" id="XP_018547294.1">
    <property type="nucleotide sequence ID" value="XM_018691778.2"/>
</dbReference>
<keyword evidence="4" id="KW-0999">Mitochondrion inner membrane</keyword>
<evidence type="ECO:0000256" key="11">
    <source>
        <dbReference type="ARBA" id="ARBA00039820"/>
    </source>
</evidence>
<dbReference type="Proteomes" id="UP000694890">
    <property type="component" value="Linkage group LG20"/>
</dbReference>
<feature type="domain" description="Tim10-like" evidence="14">
    <location>
        <begin position="5"/>
        <end position="64"/>
    </location>
</feature>
<evidence type="ECO:0000256" key="8">
    <source>
        <dbReference type="ARBA" id="ARBA00023128"/>
    </source>
</evidence>